<dbReference type="GO" id="GO:0008360">
    <property type="term" value="P:regulation of cell shape"/>
    <property type="evidence" value="ECO:0007669"/>
    <property type="project" value="UniProtKB-KW"/>
</dbReference>
<keyword evidence="11 14" id="KW-0472">Membrane</keyword>
<keyword evidence="10 14" id="KW-1133">Transmembrane helix</keyword>
<dbReference type="NCBIfam" id="TIGR03423">
    <property type="entry name" value="pbp2_mrdA"/>
    <property type="match status" value="1"/>
</dbReference>
<evidence type="ECO:0000256" key="4">
    <source>
        <dbReference type="ARBA" id="ARBA00022519"/>
    </source>
</evidence>
<dbReference type="Pfam" id="PF00905">
    <property type="entry name" value="Transpeptidase"/>
    <property type="match status" value="1"/>
</dbReference>
<feature type="domain" description="Penicillin-binding protein dimerisation" evidence="16">
    <location>
        <begin position="59"/>
        <end position="228"/>
    </location>
</feature>
<keyword evidence="12" id="KW-0961">Cell wall biogenesis/degradation</keyword>
<evidence type="ECO:0000256" key="13">
    <source>
        <dbReference type="SAM" id="MobiDB-lite"/>
    </source>
</evidence>
<dbReference type="GO" id="GO:0071555">
    <property type="term" value="P:cell wall organization"/>
    <property type="evidence" value="ECO:0007669"/>
    <property type="project" value="UniProtKB-KW"/>
</dbReference>
<dbReference type="InterPro" id="IPR005311">
    <property type="entry name" value="PBP_dimer"/>
</dbReference>
<evidence type="ECO:0000256" key="7">
    <source>
        <dbReference type="ARBA" id="ARBA00022801"/>
    </source>
</evidence>
<dbReference type="InterPro" id="IPR012338">
    <property type="entry name" value="Beta-lactam/transpept-like"/>
</dbReference>
<sequence>MVRKRLDVQEDLQSRVQIFGALIIIALVVLVGRLWFLQIVLGAEYMNMAKSNSIKERSIEAVRGNIYDRNKKLFVASKPSLTISVIPHIFNKNKTVQKRLSKLLGMPMSEVRERMMDKKTDPLQPKVIKRSVDEKVVYYIKERASEFEGVRVELLPERDYVRGGLGAHFLGYVGEVSDIELKEEQFKDVEMGDIVGKTGIENIYNSALMGFKGKELIETNAAGRPVKVLKREAPRGGSSIMLTIDAKIQKYAEESLIAALKNAKKTVDKERNKTYASKGGAVVVMDPRNGDVLAMASNPTYNPKIFLGGVSSKNWKKLNDPKNNYPMTNRAITSAYAPGSTFKMFVSMAGLMTSAITSNTSFQCTGSWKGSPKWPNQFRCWKKEGHGVVSLNRAIVESCDIYFYNVGYKIYRTGKESIQKWSSQFGFGAKTRIDLPYEKDGRVPDKRWKRWMNRAPGREAFRSWYPGDSVNLSIGQGDMLSTPIQLANATAAIANGGTLYEPRLIKAFLSADGAIKKRLSTDVIRKIKVKPKYLQMVREGMKGVTQGGGTASGAFGDLDVEVAGKTGTSEVAKKQPTALFISYAPASNPRYVVVMILEEGGHGGSTAAPYVKEIYAKIFNKKPKKDEKKEKEKPQDEVETD</sequence>
<comment type="caution">
    <text evidence="17">The sequence shown here is derived from an EMBL/GenBank/DDBJ whole genome shotgun (WGS) entry which is preliminary data.</text>
</comment>
<accession>A0A0F9SJ51</accession>
<keyword evidence="7" id="KW-0378">Hydrolase</keyword>
<dbReference type="GO" id="GO:0009002">
    <property type="term" value="F:serine-type D-Ala-D-Ala carboxypeptidase activity"/>
    <property type="evidence" value="ECO:0007669"/>
    <property type="project" value="InterPro"/>
</dbReference>
<evidence type="ECO:0000259" key="16">
    <source>
        <dbReference type="Pfam" id="PF03717"/>
    </source>
</evidence>
<protein>
    <recommendedName>
        <fullName evidence="18">Penicillin-binding protein 2</fullName>
    </recommendedName>
</protein>
<dbReference type="GO" id="GO:0008658">
    <property type="term" value="F:penicillin binding"/>
    <property type="evidence" value="ECO:0007669"/>
    <property type="project" value="InterPro"/>
</dbReference>
<feature type="compositionally biased region" description="Basic and acidic residues" evidence="13">
    <location>
        <begin position="624"/>
        <end position="641"/>
    </location>
</feature>
<evidence type="ECO:0008006" key="18">
    <source>
        <dbReference type="Google" id="ProtNLM"/>
    </source>
</evidence>
<dbReference type="Pfam" id="PF03717">
    <property type="entry name" value="PBP_dimer"/>
    <property type="match status" value="1"/>
</dbReference>
<dbReference type="AlphaFoldDB" id="A0A0F9SJ51"/>
<evidence type="ECO:0000256" key="6">
    <source>
        <dbReference type="ARBA" id="ARBA00022692"/>
    </source>
</evidence>
<feature type="region of interest" description="Disordered" evidence="13">
    <location>
        <begin position="622"/>
        <end position="641"/>
    </location>
</feature>
<evidence type="ECO:0000256" key="9">
    <source>
        <dbReference type="ARBA" id="ARBA00022984"/>
    </source>
</evidence>
<evidence type="ECO:0000256" key="1">
    <source>
        <dbReference type="ARBA" id="ARBA00004167"/>
    </source>
</evidence>
<evidence type="ECO:0000256" key="12">
    <source>
        <dbReference type="ARBA" id="ARBA00023316"/>
    </source>
</evidence>
<evidence type="ECO:0000256" key="3">
    <source>
        <dbReference type="ARBA" id="ARBA00022475"/>
    </source>
</evidence>
<feature type="domain" description="Penicillin-binding protein transpeptidase" evidence="15">
    <location>
        <begin position="280"/>
        <end position="615"/>
    </location>
</feature>
<dbReference type="EMBL" id="LAZR01002493">
    <property type="protein sequence ID" value="KKN29358.1"/>
    <property type="molecule type" value="Genomic_DNA"/>
</dbReference>
<dbReference type="GO" id="GO:0006508">
    <property type="term" value="P:proteolysis"/>
    <property type="evidence" value="ECO:0007669"/>
    <property type="project" value="UniProtKB-KW"/>
</dbReference>
<evidence type="ECO:0000259" key="15">
    <source>
        <dbReference type="Pfam" id="PF00905"/>
    </source>
</evidence>
<evidence type="ECO:0000313" key="17">
    <source>
        <dbReference type="EMBL" id="KKN29358.1"/>
    </source>
</evidence>
<dbReference type="GO" id="GO:0071972">
    <property type="term" value="F:peptidoglycan L,D-transpeptidase activity"/>
    <property type="evidence" value="ECO:0007669"/>
    <property type="project" value="TreeGrafter"/>
</dbReference>
<dbReference type="GO" id="GO:0005886">
    <property type="term" value="C:plasma membrane"/>
    <property type="evidence" value="ECO:0007669"/>
    <property type="project" value="UniProtKB-SubCell"/>
</dbReference>
<gene>
    <name evidence="17" type="ORF">LCGC14_0845010</name>
</gene>
<evidence type="ECO:0000256" key="5">
    <source>
        <dbReference type="ARBA" id="ARBA00022670"/>
    </source>
</evidence>
<evidence type="ECO:0000256" key="11">
    <source>
        <dbReference type="ARBA" id="ARBA00023136"/>
    </source>
</evidence>
<name>A0A0F9SJ51_9ZZZZ</name>
<dbReference type="PANTHER" id="PTHR30627:SF2">
    <property type="entry name" value="PEPTIDOGLYCAN D,D-TRANSPEPTIDASE MRDA"/>
    <property type="match status" value="1"/>
</dbReference>
<dbReference type="GO" id="GO:0009252">
    <property type="term" value="P:peptidoglycan biosynthetic process"/>
    <property type="evidence" value="ECO:0007669"/>
    <property type="project" value="UniProtKB-KW"/>
</dbReference>
<dbReference type="InterPro" id="IPR017790">
    <property type="entry name" value="Penicillin-binding_protein_2"/>
</dbReference>
<dbReference type="SUPFAM" id="SSF56519">
    <property type="entry name" value="Penicillin binding protein dimerisation domain"/>
    <property type="match status" value="1"/>
</dbReference>
<keyword evidence="8" id="KW-0133">Cell shape</keyword>
<keyword evidence="5" id="KW-0645">Protease</keyword>
<dbReference type="InterPro" id="IPR050515">
    <property type="entry name" value="Beta-lactam/transpept"/>
</dbReference>
<reference evidence="17" key="1">
    <citation type="journal article" date="2015" name="Nature">
        <title>Complex archaea that bridge the gap between prokaryotes and eukaryotes.</title>
        <authorList>
            <person name="Spang A."/>
            <person name="Saw J.H."/>
            <person name="Jorgensen S.L."/>
            <person name="Zaremba-Niedzwiedzka K."/>
            <person name="Martijn J."/>
            <person name="Lind A.E."/>
            <person name="van Eijk R."/>
            <person name="Schleper C."/>
            <person name="Guy L."/>
            <person name="Ettema T.J."/>
        </authorList>
    </citation>
    <scope>NUCLEOTIDE SEQUENCE</scope>
</reference>
<evidence type="ECO:0000256" key="14">
    <source>
        <dbReference type="SAM" id="Phobius"/>
    </source>
</evidence>
<dbReference type="Gene3D" id="3.30.1390.30">
    <property type="entry name" value="Penicillin-binding protein 2a, domain 3"/>
    <property type="match status" value="1"/>
</dbReference>
<keyword evidence="4" id="KW-0997">Cell inner membrane</keyword>
<dbReference type="SUPFAM" id="SSF56601">
    <property type="entry name" value="beta-lactamase/transpeptidase-like"/>
    <property type="match status" value="1"/>
</dbReference>
<feature type="transmembrane region" description="Helical" evidence="14">
    <location>
        <begin position="21"/>
        <end position="41"/>
    </location>
</feature>
<evidence type="ECO:0000256" key="2">
    <source>
        <dbReference type="ARBA" id="ARBA00004236"/>
    </source>
</evidence>
<evidence type="ECO:0000256" key="8">
    <source>
        <dbReference type="ARBA" id="ARBA00022960"/>
    </source>
</evidence>
<dbReference type="InterPro" id="IPR001460">
    <property type="entry name" value="PCN-bd_Tpept"/>
</dbReference>
<comment type="subcellular location">
    <subcellularLocation>
        <location evidence="2">Cell membrane</location>
    </subcellularLocation>
    <subcellularLocation>
        <location evidence="1">Membrane</location>
        <topology evidence="1">Single-pass membrane protein</topology>
    </subcellularLocation>
</comment>
<keyword evidence="3" id="KW-1003">Cell membrane</keyword>
<keyword evidence="6 14" id="KW-0812">Transmembrane</keyword>
<evidence type="ECO:0000256" key="10">
    <source>
        <dbReference type="ARBA" id="ARBA00022989"/>
    </source>
</evidence>
<organism evidence="17">
    <name type="scientific">marine sediment metagenome</name>
    <dbReference type="NCBI Taxonomy" id="412755"/>
    <lineage>
        <taxon>unclassified sequences</taxon>
        <taxon>metagenomes</taxon>
        <taxon>ecological metagenomes</taxon>
    </lineage>
</organism>
<keyword evidence="9" id="KW-0573">Peptidoglycan synthesis</keyword>
<dbReference type="InterPro" id="IPR036138">
    <property type="entry name" value="PBP_dimer_sf"/>
</dbReference>
<dbReference type="PANTHER" id="PTHR30627">
    <property type="entry name" value="PEPTIDOGLYCAN D,D-TRANSPEPTIDASE"/>
    <property type="match status" value="1"/>
</dbReference>
<dbReference type="Gene3D" id="3.90.1310.10">
    <property type="entry name" value="Penicillin-binding protein 2a (Domain 2)"/>
    <property type="match status" value="1"/>
</dbReference>
<proteinExistence type="predicted"/>
<dbReference type="Gene3D" id="3.40.710.10">
    <property type="entry name" value="DD-peptidase/beta-lactamase superfamily"/>
    <property type="match status" value="1"/>
</dbReference>